<dbReference type="GO" id="GO:0046983">
    <property type="term" value="F:protein dimerization activity"/>
    <property type="evidence" value="ECO:0007669"/>
    <property type="project" value="InterPro"/>
</dbReference>
<keyword evidence="1" id="KW-0808">Transferase</keyword>
<feature type="transmembrane region" description="Helical" evidence="4">
    <location>
        <begin position="108"/>
        <end position="127"/>
    </location>
</feature>
<dbReference type="GO" id="GO:0000155">
    <property type="term" value="F:phosphorelay sensor kinase activity"/>
    <property type="evidence" value="ECO:0007669"/>
    <property type="project" value="InterPro"/>
</dbReference>
<reference evidence="6 7" key="2">
    <citation type="submission" date="2020-03" db="EMBL/GenBank/DDBJ databases">
        <authorList>
            <person name="Ichikawa N."/>
            <person name="Kimura A."/>
            <person name="Kitahashi Y."/>
            <person name="Uohara A."/>
        </authorList>
    </citation>
    <scope>NUCLEOTIDE SEQUENCE [LARGE SCALE GENOMIC DNA]</scope>
    <source>
        <strain evidence="6 7">NBRC 108638</strain>
    </source>
</reference>
<dbReference type="GO" id="GO:0016020">
    <property type="term" value="C:membrane"/>
    <property type="evidence" value="ECO:0007669"/>
    <property type="project" value="InterPro"/>
</dbReference>
<dbReference type="PANTHER" id="PTHR24421:SF63">
    <property type="entry name" value="SENSOR HISTIDINE KINASE DESK"/>
    <property type="match status" value="1"/>
</dbReference>
<protein>
    <submittedName>
        <fullName evidence="6">Histidine kinase</fullName>
    </submittedName>
</protein>
<evidence type="ECO:0000313" key="7">
    <source>
        <dbReference type="Proteomes" id="UP000482960"/>
    </source>
</evidence>
<dbReference type="CDD" id="cd16917">
    <property type="entry name" value="HATPase_UhpB-NarQ-NarX-like"/>
    <property type="match status" value="1"/>
</dbReference>
<dbReference type="InterPro" id="IPR050482">
    <property type="entry name" value="Sensor_HK_TwoCompSys"/>
</dbReference>
<keyword evidence="4" id="KW-0812">Transmembrane</keyword>
<keyword evidence="2 6" id="KW-0418">Kinase</keyword>
<gene>
    <name evidence="6" type="ORF">Prum_000830</name>
</gene>
<dbReference type="Proteomes" id="UP000482960">
    <property type="component" value="Unassembled WGS sequence"/>
</dbReference>
<keyword evidence="7" id="KW-1185">Reference proteome</keyword>
<dbReference type="Pfam" id="PF07730">
    <property type="entry name" value="HisKA_3"/>
    <property type="match status" value="1"/>
</dbReference>
<evidence type="ECO:0000313" key="6">
    <source>
        <dbReference type="EMBL" id="GFJ86441.1"/>
    </source>
</evidence>
<feature type="transmembrane region" description="Helical" evidence="4">
    <location>
        <begin position="18"/>
        <end position="37"/>
    </location>
</feature>
<dbReference type="RefSeq" id="WP_218576915.1">
    <property type="nucleotide sequence ID" value="NZ_BAABJB010000008.1"/>
</dbReference>
<dbReference type="AlphaFoldDB" id="A0A6V8KVL0"/>
<reference evidence="6 7" key="1">
    <citation type="submission" date="2020-03" db="EMBL/GenBank/DDBJ databases">
        <title>Whole genome shotgun sequence of Phytohabitans rumicis NBRC 108638.</title>
        <authorList>
            <person name="Komaki H."/>
            <person name="Tamura T."/>
        </authorList>
    </citation>
    <scope>NUCLEOTIDE SEQUENCE [LARGE SCALE GENOMIC DNA]</scope>
    <source>
        <strain evidence="6 7">NBRC 108638</strain>
    </source>
</reference>
<dbReference type="SUPFAM" id="SSF55874">
    <property type="entry name" value="ATPase domain of HSP90 chaperone/DNA topoisomerase II/histidine kinase"/>
    <property type="match status" value="1"/>
</dbReference>
<keyword evidence="3" id="KW-0902">Two-component regulatory system</keyword>
<dbReference type="EMBL" id="BLPG01000001">
    <property type="protein sequence ID" value="GFJ86441.1"/>
    <property type="molecule type" value="Genomic_DNA"/>
</dbReference>
<evidence type="ECO:0000256" key="1">
    <source>
        <dbReference type="ARBA" id="ARBA00022679"/>
    </source>
</evidence>
<dbReference type="InterPro" id="IPR036890">
    <property type="entry name" value="HATPase_C_sf"/>
</dbReference>
<name>A0A6V8KVL0_9ACTN</name>
<feature type="transmembrane region" description="Helical" evidence="4">
    <location>
        <begin position="49"/>
        <end position="70"/>
    </location>
</feature>
<feature type="transmembrane region" description="Helical" evidence="4">
    <location>
        <begin position="134"/>
        <end position="154"/>
    </location>
</feature>
<dbReference type="InterPro" id="IPR011712">
    <property type="entry name" value="Sig_transdc_His_kin_sub3_dim/P"/>
</dbReference>
<evidence type="ECO:0000256" key="3">
    <source>
        <dbReference type="ARBA" id="ARBA00023012"/>
    </source>
</evidence>
<evidence type="ECO:0000256" key="2">
    <source>
        <dbReference type="ARBA" id="ARBA00022777"/>
    </source>
</evidence>
<evidence type="ECO:0000256" key="4">
    <source>
        <dbReference type="SAM" id="Phobius"/>
    </source>
</evidence>
<keyword evidence="4" id="KW-0472">Membrane</keyword>
<accession>A0A6V8KVL0</accession>
<dbReference type="Gene3D" id="1.20.5.1930">
    <property type="match status" value="1"/>
</dbReference>
<feature type="transmembrane region" description="Helical" evidence="4">
    <location>
        <begin position="160"/>
        <end position="185"/>
    </location>
</feature>
<feature type="domain" description="Signal transduction histidine kinase subgroup 3 dimerisation and phosphoacceptor" evidence="5">
    <location>
        <begin position="202"/>
        <end position="268"/>
    </location>
</feature>
<evidence type="ECO:0000259" key="5">
    <source>
        <dbReference type="Pfam" id="PF07730"/>
    </source>
</evidence>
<proteinExistence type="predicted"/>
<comment type="caution">
    <text evidence="6">The sequence shown here is derived from an EMBL/GenBank/DDBJ whole genome shotgun (WGS) entry which is preliminary data.</text>
</comment>
<dbReference type="PANTHER" id="PTHR24421">
    <property type="entry name" value="NITRATE/NITRITE SENSOR PROTEIN NARX-RELATED"/>
    <property type="match status" value="1"/>
</dbReference>
<organism evidence="6 7">
    <name type="scientific">Phytohabitans rumicis</name>
    <dbReference type="NCBI Taxonomy" id="1076125"/>
    <lineage>
        <taxon>Bacteria</taxon>
        <taxon>Bacillati</taxon>
        <taxon>Actinomycetota</taxon>
        <taxon>Actinomycetes</taxon>
        <taxon>Micromonosporales</taxon>
        <taxon>Micromonosporaceae</taxon>
    </lineage>
</organism>
<feature type="transmembrane region" description="Helical" evidence="4">
    <location>
        <begin position="82"/>
        <end position="102"/>
    </location>
</feature>
<dbReference type="Gene3D" id="3.30.565.10">
    <property type="entry name" value="Histidine kinase-like ATPase, C-terminal domain"/>
    <property type="match status" value="1"/>
</dbReference>
<keyword evidence="4" id="KW-1133">Transmembrane helix</keyword>
<sequence length="392" mass="40462">MNLLRWWRSRGQAARFDFYVRASFYVNFLVFPMLAAGAVDADLDGAAPWVAGALTTVHTGACILLVRAGLAHHLGRSSRPTVLIAVAGAMTVAGAVATVLAFPGPDSPGNALLTVIVVAYVAALTIAAPPRVALGAGAVGCAALYGFAAAHGASNPFARVLGMAAAVLFVVGIGRASMWTLAVVWELDRARHLQASLAVAEERLRFSRDLHDVVGRTLSAVALKAELAAQLARRGRAEAIDEMLEVRRIAEESMTELRAVVGGYRTAELDVELAGARSLLDSAGIGCRVVGDGAGLPAAVQSGFGWVVREGATNMLRHSEATTCTITLRPGDDGTVTLTMVNDGVTGRTAGGGTGIVGLTERIAALGGTVTAAPEPPGRFRLTARLPIGTPA</sequence>